<feature type="domain" description="DUF7577" evidence="2">
    <location>
        <begin position="4"/>
        <end position="28"/>
    </location>
</feature>
<dbReference type="InterPro" id="IPR055999">
    <property type="entry name" value="DUF7577"/>
</dbReference>
<dbReference type="AlphaFoldDB" id="E1ICL3"/>
<dbReference type="HOGENOM" id="CLU_1015051_0_0_0"/>
<feature type="transmembrane region" description="Helical" evidence="1">
    <location>
        <begin position="36"/>
        <end position="62"/>
    </location>
</feature>
<evidence type="ECO:0000259" key="2">
    <source>
        <dbReference type="Pfam" id="PF24463"/>
    </source>
</evidence>
<dbReference type="Gene3D" id="2.60.120.560">
    <property type="entry name" value="Exo-inulinase, domain 1"/>
    <property type="match status" value="1"/>
</dbReference>
<proteinExistence type="predicted"/>
<evidence type="ECO:0000313" key="4">
    <source>
        <dbReference type="Proteomes" id="UP000054010"/>
    </source>
</evidence>
<keyword evidence="1" id="KW-1133">Transmembrane helix</keyword>
<keyword evidence="1" id="KW-0472">Membrane</keyword>
<dbReference type="eggNOG" id="COG0515">
    <property type="taxonomic scope" value="Bacteria"/>
</dbReference>
<name>E1ICL3_9CHLR</name>
<dbReference type="Pfam" id="PF24463">
    <property type="entry name" value="DUF7577"/>
    <property type="match status" value="1"/>
</dbReference>
<evidence type="ECO:0000256" key="1">
    <source>
        <dbReference type="SAM" id="Phobius"/>
    </source>
</evidence>
<keyword evidence="1" id="KW-0812">Transmembrane</keyword>
<dbReference type="Proteomes" id="UP000054010">
    <property type="component" value="Unassembled WGS sequence"/>
</dbReference>
<reference evidence="3 4" key="1">
    <citation type="journal article" date="2011" name="J. Bacteriol.">
        <title>Draft genome sequence of the anoxygenic filamentous phototrophic bacterium Oscillochloris trichoides subsp. DG-6.</title>
        <authorList>
            <person name="Kuznetsov B.B."/>
            <person name="Ivanovsky R.N."/>
            <person name="Keppen O.I."/>
            <person name="Sukhacheva M.V."/>
            <person name="Bumazhkin B.K."/>
            <person name="Patutina E.O."/>
            <person name="Beletsky A.V."/>
            <person name="Mardanov A.V."/>
            <person name="Baslerov R.V."/>
            <person name="Panteleeva A.N."/>
            <person name="Kolganova T.V."/>
            <person name="Ravin N.V."/>
            <person name="Skryabin K.G."/>
        </authorList>
    </citation>
    <scope>NUCLEOTIDE SEQUENCE [LARGE SCALE GENOMIC DNA]</scope>
    <source>
        <strain evidence="3 4">DG-6</strain>
    </source>
</reference>
<dbReference type="EMBL" id="ADVR01000028">
    <property type="protein sequence ID" value="EFO81080.1"/>
    <property type="molecule type" value="Genomic_DNA"/>
</dbReference>
<comment type="caution">
    <text evidence="3">The sequence shown here is derived from an EMBL/GenBank/DDBJ whole genome shotgun (WGS) entry which is preliminary data.</text>
</comment>
<organism evidence="3 4">
    <name type="scientific">Oscillochloris trichoides DG-6</name>
    <dbReference type="NCBI Taxonomy" id="765420"/>
    <lineage>
        <taxon>Bacteria</taxon>
        <taxon>Bacillati</taxon>
        <taxon>Chloroflexota</taxon>
        <taxon>Chloroflexia</taxon>
        <taxon>Chloroflexales</taxon>
        <taxon>Chloroflexineae</taxon>
        <taxon>Oscillochloridaceae</taxon>
        <taxon>Oscillochloris</taxon>
    </lineage>
</organism>
<keyword evidence="4" id="KW-1185">Reference proteome</keyword>
<gene>
    <name evidence="3" type="ORF">OSCT_1064</name>
</gene>
<dbReference type="STRING" id="765420.OSCT_1064"/>
<sequence length="274" mass="29440">MPSQRCPSCGAPNPATHRYCSQCGAALPPRAGRPSWLVLLGIGSLAVVGLLLACAGLLILGLRSGLGSTLIMSTPIPPTVMALPTQPTPGNPSHSVFVYDDFSDPALSVLSADEDTTSRTSFVEGTYLFEVKAAETLAWAISERVYHDAVVEVASETPPDSAVVAAGVIFHYQDARNFYLFSVANDGYYALELLKDDTWQTLIDWTQSDMIHPRYNMLRVETKGERITLKVNGSLLEATEDSALSGGNTGVAVSSFEDGPVMIRFDNLLITRSP</sequence>
<protein>
    <recommendedName>
        <fullName evidence="2">DUF7577 domain-containing protein</fullName>
    </recommendedName>
</protein>
<accession>E1ICL3</accession>
<dbReference type="OrthoDB" id="153959at2"/>
<evidence type="ECO:0000313" key="3">
    <source>
        <dbReference type="EMBL" id="EFO81080.1"/>
    </source>
</evidence>